<dbReference type="InterPro" id="IPR051465">
    <property type="entry name" value="Cell_Envelope_Struct_Comp"/>
</dbReference>
<dbReference type="Gene3D" id="2.60.40.680">
    <property type="match status" value="1"/>
</dbReference>
<dbReference type="SUPFAM" id="SSF49384">
    <property type="entry name" value="Carbohydrate-binding domain"/>
    <property type="match status" value="1"/>
</dbReference>
<name>A0A1V4HRC6_9BACL</name>
<dbReference type="CDD" id="cd08547">
    <property type="entry name" value="Type_II_cohesin"/>
    <property type="match status" value="1"/>
</dbReference>
<dbReference type="GO" id="GO:0000272">
    <property type="term" value="P:polysaccharide catabolic process"/>
    <property type="evidence" value="ECO:0007669"/>
    <property type="project" value="InterPro"/>
</dbReference>
<feature type="domain" description="SLH" evidence="2">
    <location>
        <begin position="152"/>
        <end position="215"/>
    </location>
</feature>
<evidence type="ECO:0000313" key="3">
    <source>
        <dbReference type="EMBL" id="OPH61253.1"/>
    </source>
</evidence>
<evidence type="ECO:0000256" key="1">
    <source>
        <dbReference type="SAM" id="SignalP"/>
    </source>
</evidence>
<comment type="caution">
    <text evidence="3">The sequence shown here is derived from an EMBL/GenBank/DDBJ whole genome shotgun (WGS) entry which is preliminary data.</text>
</comment>
<dbReference type="AlphaFoldDB" id="A0A1V4HRC6"/>
<dbReference type="InterPro" id="IPR001119">
    <property type="entry name" value="SLH_dom"/>
</dbReference>
<reference evidence="4" key="1">
    <citation type="submission" date="2016-07" db="EMBL/GenBank/DDBJ databases">
        <authorList>
            <person name="Florea S."/>
            <person name="Webb J.S."/>
            <person name="Jaromczyk J."/>
            <person name="Schardl C.L."/>
        </authorList>
    </citation>
    <scope>NUCLEOTIDE SEQUENCE [LARGE SCALE GENOMIC DNA]</scope>
    <source>
        <strain evidence="4">CY1</strain>
    </source>
</reference>
<dbReference type="Pfam" id="PF00395">
    <property type="entry name" value="SLH"/>
    <property type="match status" value="3"/>
</dbReference>
<feature type="chain" id="PRO_5039409482" description="SLH domain-containing protein" evidence="1">
    <location>
        <begin position="22"/>
        <end position="340"/>
    </location>
</feature>
<dbReference type="RefSeq" id="WP_158081968.1">
    <property type="nucleotide sequence ID" value="NZ_MBTG01000002.1"/>
</dbReference>
<dbReference type="Pfam" id="PF00963">
    <property type="entry name" value="Cohesin"/>
    <property type="match status" value="1"/>
</dbReference>
<dbReference type="PROSITE" id="PS51272">
    <property type="entry name" value="SLH"/>
    <property type="match status" value="3"/>
</dbReference>
<evidence type="ECO:0000313" key="4">
    <source>
        <dbReference type="Proteomes" id="UP000190626"/>
    </source>
</evidence>
<dbReference type="Proteomes" id="UP000190626">
    <property type="component" value="Unassembled WGS sequence"/>
</dbReference>
<dbReference type="InterPro" id="IPR002102">
    <property type="entry name" value="Cohesin_dom"/>
</dbReference>
<proteinExistence type="predicted"/>
<dbReference type="EMBL" id="MBTG01000002">
    <property type="protein sequence ID" value="OPH61253.1"/>
    <property type="molecule type" value="Genomic_DNA"/>
</dbReference>
<keyword evidence="1" id="KW-0732">Signal</keyword>
<gene>
    <name evidence="3" type="ORF">BC351_15030</name>
</gene>
<accession>A0A1V4HRC6</accession>
<keyword evidence="4" id="KW-1185">Reference proteome</keyword>
<evidence type="ECO:0000259" key="2">
    <source>
        <dbReference type="PROSITE" id="PS51272"/>
    </source>
</evidence>
<organism evidence="3 4">
    <name type="scientific">Paenibacillus ferrarius</name>
    <dbReference type="NCBI Taxonomy" id="1469647"/>
    <lineage>
        <taxon>Bacteria</taxon>
        <taxon>Bacillati</taxon>
        <taxon>Bacillota</taxon>
        <taxon>Bacilli</taxon>
        <taxon>Bacillales</taxon>
        <taxon>Paenibacillaceae</taxon>
        <taxon>Paenibacillus</taxon>
    </lineage>
</organism>
<sequence length="340" mass="37114">MKRKIMYVTLACQLYCSFALLAPADAEEASQFVMKTSDTESTGEFTVTFQGTNVQDLYAYEAKFSFDASKLDVIKADTQIEGFSVSPLVKNNEVIFAHTKMGKVEGEKGNLDIGSITFKAKKAGSTTVKWTSMKIVDHHLQNQSISLNEAADFTKIFSDLAGHWAKSDIMLMVNKNIVEGMDDDHFAPDTNVTRAQFATLLTKALDLKSSPIQTPFDDVAAGSWYEATVKNAYAAGLVNGIADREFAPEKNITREEMTAMLLRAKGHATGMRVEDMTVGATIRFSDEGTVSDWAKKVVALAVDSGLMNGRTAKEFASQEQATRAESVVVLKRLLTGLGAK</sequence>
<dbReference type="OrthoDB" id="504962at2"/>
<feature type="domain" description="SLH" evidence="2">
    <location>
        <begin position="216"/>
        <end position="275"/>
    </location>
</feature>
<feature type="domain" description="SLH" evidence="2">
    <location>
        <begin position="281"/>
        <end position="340"/>
    </location>
</feature>
<dbReference type="STRING" id="1469647.BC351_15030"/>
<dbReference type="InterPro" id="IPR008965">
    <property type="entry name" value="CBM2/CBM3_carb-bd_dom_sf"/>
</dbReference>
<dbReference type="PANTHER" id="PTHR43308:SF5">
    <property type="entry name" value="S-LAYER PROTEIN _ PEPTIDOGLYCAN ENDO-BETA-N-ACETYLGLUCOSAMINIDASE"/>
    <property type="match status" value="1"/>
</dbReference>
<feature type="signal peptide" evidence="1">
    <location>
        <begin position="1"/>
        <end position="21"/>
    </location>
</feature>
<dbReference type="GO" id="GO:0030246">
    <property type="term" value="F:carbohydrate binding"/>
    <property type="evidence" value="ECO:0007669"/>
    <property type="project" value="InterPro"/>
</dbReference>
<dbReference type="PANTHER" id="PTHR43308">
    <property type="entry name" value="OUTER MEMBRANE PROTEIN ALPHA-RELATED"/>
    <property type="match status" value="1"/>
</dbReference>
<protein>
    <recommendedName>
        <fullName evidence="2">SLH domain-containing protein</fullName>
    </recommendedName>
</protein>